<feature type="chain" id="PRO_5015472908" description="LamG-like jellyroll fold domain-containing protein" evidence="10">
    <location>
        <begin position="29"/>
        <end position="815"/>
    </location>
</feature>
<evidence type="ECO:0000256" key="1">
    <source>
        <dbReference type="ARBA" id="ARBA00009865"/>
    </source>
</evidence>
<keyword evidence="4" id="KW-0378">Hydrolase</keyword>
<evidence type="ECO:0000259" key="11">
    <source>
        <dbReference type="SMART" id="SM00560"/>
    </source>
</evidence>
<sequence>MKPFLRPLVLATAVALTAPLFVATTASAATTDPAGAILRYDFASGSGTSVLDTSGNGRNGEIVAGGARKDGALQLDGVDDYVKLPNDVLAGVTDITVEADVWIDPAQATPYFIYGLGNTTAGAGDGYLFTSGDGYRTSITTGNYTREQTVSQGKAVPRGTWAHLTYTLSGTTATIYLDGVKVGSSTVTVDPKDIGGGRTTANYIGRSNYDADNRFRGQVREFAIYDRALTSTEVLAASGNTTILADATLAGDVLKTAPIVDSVNRTVTFPVKPGVPLTALTPTFTTAAGVTASPASGTVRDLTTPKTVVLTPSDGSAATTWALKAVTMNSPAIPGLYADPNIAVFGDTYYVYATTDGVPGWGGNQFFVWSSKDLVTWTRSSQPILTLAGANGNVPWAVGNAWAPTIIEKNGKYYFYFSGHNAALDRKTIGVAVADSPAGPFTAQPTAMITNGESVNSGQAIDPAAITDPATGRTYLFWGNGAPLYAELSDDMLSVKAGTIKRIDGLTDFREGAFVNVRNGLYHLTYSIDDTGSENYKVGYATATSIGGPWTYRGVILEKDPTQGILATGHNSIINVPGTDDWYIAYHRFAFSGGDGTHRETTLDRVTFSPTTGLMEKVKPTLEGVSAQTVPDTAPLTASITGTAAVGSTLTAVASSPWTATSYQWKRAGTAIPGATSASYALTASDRGTIVSVAVTASKPQWSPSTQSAQVGPIASETNAVAVTASSSTRCVQGKVFLSVAVTNPNAFPTKVVITSPYGTKTIAEIGAGKSATHAFTTREASVAGGQVNVTAAATVAGKPATATAVAPYSAASCG</sequence>
<evidence type="ECO:0000256" key="5">
    <source>
        <dbReference type="ARBA" id="ARBA00023157"/>
    </source>
</evidence>
<feature type="domain" description="LamG-like jellyroll fold" evidence="11">
    <location>
        <begin position="93"/>
        <end position="232"/>
    </location>
</feature>
<reference evidence="12 13" key="1">
    <citation type="submission" date="2018-02" db="EMBL/GenBank/DDBJ databases">
        <title>Bacteriophage NCPPB3778 and a type I-E CRISPR drive the evolution of the US Biological Select Agent, Rathayibacter toxicus.</title>
        <authorList>
            <person name="Davis E.W.II."/>
            <person name="Tabima J.F."/>
            <person name="Weisberg A.J."/>
            <person name="Lopes L.D."/>
            <person name="Wiseman M.S."/>
            <person name="Wiseman M.S."/>
            <person name="Pupko T."/>
            <person name="Belcher M.S."/>
            <person name="Sechler A.J."/>
            <person name="Tancos M.A."/>
            <person name="Schroeder B.K."/>
            <person name="Murray T.D."/>
            <person name="Luster D.G."/>
            <person name="Schneider W.L."/>
            <person name="Rogers E."/>
            <person name="Andreote F.D."/>
            <person name="Grunwald N.J."/>
            <person name="Putnam M.L."/>
            <person name="Chang J.H."/>
        </authorList>
    </citation>
    <scope>NUCLEOTIDE SEQUENCE [LARGE SCALE GENOMIC DNA]</scope>
    <source>
        <strain evidence="12 13">AY1B3</strain>
    </source>
</reference>
<dbReference type="InterPro" id="IPR006710">
    <property type="entry name" value="Glyco_hydro_43"/>
</dbReference>
<feature type="active site" description="Proton acceptor" evidence="8">
    <location>
        <position position="339"/>
    </location>
</feature>
<dbReference type="EMBL" id="PSXY01000002">
    <property type="protein sequence ID" value="PPF70966.1"/>
    <property type="molecule type" value="Genomic_DNA"/>
</dbReference>
<dbReference type="Gene3D" id="2.60.40.2340">
    <property type="match status" value="1"/>
</dbReference>
<feature type="signal peptide" evidence="10">
    <location>
        <begin position="1"/>
        <end position="28"/>
    </location>
</feature>
<feature type="site" description="Important for catalytic activity, responsible for pKa modulation of the active site Glu and correct orientation of both the proton donor and substrate" evidence="9">
    <location>
        <position position="462"/>
    </location>
</feature>
<dbReference type="Pfam" id="PF13385">
    <property type="entry name" value="Laminin_G_3"/>
    <property type="match status" value="1"/>
</dbReference>
<name>A0A2S5VXV6_9MICO</name>
<dbReference type="PANTHER" id="PTHR43772">
    <property type="entry name" value="ENDO-1,4-BETA-XYLANASE"/>
    <property type="match status" value="1"/>
</dbReference>
<dbReference type="CDD" id="cd18828">
    <property type="entry name" value="GH43_BT3675-like"/>
    <property type="match status" value="1"/>
</dbReference>
<dbReference type="InterPro" id="IPR013320">
    <property type="entry name" value="ConA-like_dom_sf"/>
</dbReference>
<dbReference type="SMART" id="SM00560">
    <property type="entry name" value="LamGL"/>
    <property type="match status" value="1"/>
</dbReference>
<protein>
    <recommendedName>
        <fullName evidence="11">LamG-like jellyroll fold domain-containing protein</fullName>
    </recommendedName>
</protein>
<keyword evidence="5" id="KW-1015">Disulfide bond</keyword>
<evidence type="ECO:0000256" key="2">
    <source>
        <dbReference type="ARBA" id="ARBA00022651"/>
    </source>
</evidence>
<gene>
    <name evidence="12" type="ORF">C5E16_01580</name>
</gene>
<evidence type="ECO:0000256" key="3">
    <source>
        <dbReference type="ARBA" id="ARBA00022729"/>
    </source>
</evidence>
<dbReference type="PANTHER" id="PTHR43772:SF2">
    <property type="entry name" value="PUTATIVE (AFU_ORTHOLOGUE AFUA_2G04480)-RELATED"/>
    <property type="match status" value="1"/>
</dbReference>
<dbReference type="SUPFAM" id="SSF75005">
    <property type="entry name" value="Arabinanase/levansucrase/invertase"/>
    <property type="match status" value="1"/>
</dbReference>
<comment type="caution">
    <text evidence="12">The sequence shown here is derived from an EMBL/GenBank/DDBJ whole genome shotgun (WGS) entry which is preliminary data.</text>
</comment>
<dbReference type="SUPFAM" id="SSF49899">
    <property type="entry name" value="Concanavalin A-like lectins/glucanases"/>
    <property type="match status" value="1"/>
</dbReference>
<organism evidence="12 13">
    <name type="scientific">Clavibacter michiganensis</name>
    <dbReference type="NCBI Taxonomy" id="28447"/>
    <lineage>
        <taxon>Bacteria</taxon>
        <taxon>Bacillati</taxon>
        <taxon>Actinomycetota</taxon>
        <taxon>Actinomycetes</taxon>
        <taxon>Micrococcales</taxon>
        <taxon>Microbacteriaceae</taxon>
        <taxon>Clavibacter</taxon>
    </lineage>
</organism>
<dbReference type="Gene3D" id="2.60.40.2700">
    <property type="match status" value="1"/>
</dbReference>
<evidence type="ECO:0000256" key="7">
    <source>
        <dbReference type="ARBA" id="ARBA00023295"/>
    </source>
</evidence>
<keyword evidence="2" id="KW-0858">Xylan degradation</keyword>
<evidence type="ECO:0000256" key="9">
    <source>
        <dbReference type="PIRSR" id="PIRSR606710-2"/>
    </source>
</evidence>
<dbReference type="RefSeq" id="WP_104289266.1">
    <property type="nucleotide sequence ID" value="NZ_PSXY01000002.1"/>
</dbReference>
<dbReference type="InterPro" id="IPR023296">
    <property type="entry name" value="Glyco_hydro_beta-prop_sf"/>
</dbReference>
<evidence type="ECO:0000313" key="13">
    <source>
        <dbReference type="Proteomes" id="UP000239241"/>
    </source>
</evidence>
<dbReference type="GO" id="GO:0045493">
    <property type="term" value="P:xylan catabolic process"/>
    <property type="evidence" value="ECO:0007669"/>
    <property type="project" value="UniProtKB-KW"/>
</dbReference>
<keyword evidence="3 10" id="KW-0732">Signal</keyword>
<dbReference type="InterPro" id="IPR006558">
    <property type="entry name" value="LamG-like"/>
</dbReference>
<keyword evidence="7" id="KW-0326">Glycosidase</keyword>
<evidence type="ECO:0000256" key="6">
    <source>
        <dbReference type="ARBA" id="ARBA00023277"/>
    </source>
</evidence>
<evidence type="ECO:0000313" key="12">
    <source>
        <dbReference type="EMBL" id="PPF70966.1"/>
    </source>
</evidence>
<keyword evidence="6" id="KW-0119">Carbohydrate metabolism</keyword>
<dbReference type="GO" id="GO:0004553">
    <property type="term" value="F:hydrolase activity, hydrolyzing O-glycosyl compounds"/>
    <property type="evidence" value="ECO:0007669"/>
    <property type="project" value="InterPro"/>
</dbReference>
<dbReference type="AlphaFoldDB" id="A0A2S5VXV6"/>
<evidence type="ECO:0000256" key="4">
    <source>
        <dbReference type="ARBA" id="ARBA00022801"/>
    </source>
</evidence>
<dbReference type="Gene3D" id="2.115.10.20">
    <property type="entry name" value="Glycosyl hydrolase domain, family 43"/>
    <property type="match status" value="1"/>
</dbReference>
<dbReference type="Gene3D" id="2.60.120.200">
    <property type="match status" value="1"/>
</dbReference>
<accession>A0A2S5VXV6</accession>
<dbReference type="Proteomes" id="UP000239241">
    <property type="component" value="Unassembled WGS sequence"/>
</dbReference>
<dbReference type="Pfam" id="PF04616">
    <property type="entry name" value="Glyco_hydro_43"/>
    <property type="match status" value="1"/>
</dbReference>
<dbReference type="InterPro" id="IPR052176">
    <property type="entry name" value="Glycosyl_Hydrlase_43_Enz"/>
</dbReference>
<evidence type="ECO:0000256" key="8">
    <source>
        <dbReference type="PIRSR" id="PIRSR606710-1"/>
    </source>
</evidence>
<evidence type="ECO:0000256" key="10">
    <source>
        <dbReference type="SAM" id="SignalP"/>
    </source>
</evidence>
<proteinExistence type="inferred from homology"/>
<comment type="similarity">
    <text evidence="1">Belongs to the glycosyl hydrolase 43 family.</text>
</comment>
<feature type="active site" description="Proton donor" evidence="8">
    <location>
        <position position="511"/>
    </location>
</feature>
<keyword evidence="2" id="KW-0624">Polysaccharide degradation</keyword>